<keyword evidence="2" id="KW-1185">Reference proteome</keyword>
<name>W7X5V5_TETTS</name>
<evidence type="ECO:0000313" key="2">
    <source>
        <dbReference type="Proteomes" id="UP000009168"/>
    </source>
</evidence>
<organism evidence="1 2">
    <name type="scientific">Tetrahymena thermophila (strain SB210)</name>
    <dbReference type="NCBI Taxonomy" id="312017"/>
    <lineage>
        <taxon>Eukaryota</taxon>
        <taxon>Sar</taxon>
        <taxon>Alveolata</taxon>
        <taxon>Ciliophora</taxon>
        <taxon>Intramacronucleata</taxon>
        <taxon>Oligohymenophorea</taxon>
        <taxon>Hymenostomatida</taxon>
        <taxon>Tetrahymenina</taxon>
        <taxon>Tetrahymenidae</taxon>
        <taxon>Tetrahymena</taxon>
    </lineage>
</organism>
<protein>
    <submittedName>
        <fullName evidence="1">Uncharacterized protein</fullName>
    </submittedName>
</protein>
<dbReference type="RefSeq" id="XP_012655724.1">
    <property type="nucleotide sequence ID" value="XM_012800270.1"/>
</dbReference>
<dbReference type="EMBL" id="GG662440">
    <property type="protein sequence ID" value="EWS71738.1"/>
    <property type="molecule type" value="Genomic_DNA"/>
</dbReference>
<gene>
    <name evidence="1" type="ORF">TTHERM_000760291</name>
</gene>
<evidence type="ECO:0000313" key="1">
    <source>
        <dbReference type="EMBL" id="EWS71738.1"/>
    </source>
</evidence>
<sequence>MQLNLSDILLNLFIYFYPIKYINDRYSLLHLFVQFMFVINIKFCRQQILFKIIFLRLELHKNYSLQKFNINSFNAVIFKIRKNIQSIYKTNYLLNYESIKSDSDKSQLILNNKSMKFYSNKCQLNFNYKQIKFHQ</sequence>
<proteinExistence type="predicted"/>
<dbReference type="AlphaFoldDB" id="W7X5V5"/>
<dbReference type="KEGG" id="tet:TTHERM_000760291"/>
<accession>W7X5V5</accession>
<dbReference type="Proteomes" id="UP000009168">
    <property type="component" value="Unassembled WGS sequence"/>
</dbReference>
<dbReference type="GeneID" id="24440556"/>
<dbReference type="InParanoid" id="W7X5V5"/>
<reference evidence="2" key="1">
    <citation type="journal article" date="2006" name="PLoS Biol.">
        <title>Macronuclear genome sequence of the ciliate Tetrahymena thermophila, a model eukaryote.</title>
        <authorList>
            <person name="Eisen J.A."/>
            <person name="Coyne R.S."/>
            <person name="Wu M."/>
            <person name="Wu D."/>
            <person name="Thiagarajan M."/>
            <person name="Wortman J.R."/>
            <person name="Badger J.H."/>
            <person name="Ren Q."/>
            <person name="Amedeo P."/>
            <person name="Jones K.M."/>
            <person name="Tallon L.J."/>
            <person name="Delcher A.L."/>
            <person name="Salzberg S.L."/>
            <person name="Silva J.C."/>
            <person name="Haas B.J."/>
            <person name="Majoros W.H."/>
            <person name="Farzad M."/>
            <person name="Carlton J.M."/>
            <person name="Smith R.K. Jr."/>
            <person name="Garg J."/>
            <person name="Pearlman R.E."/>
            <person name="Karrer K.M."/>
            <person name="Sun L."/>
            <person name="Manning G."/>
            <person name="Elde N.C."/>
            <person name="Turkewitz A.P."/>
            <person name="Asai D.J."/>
            <person name="Wilkes D.E."/>
            <person name="Wang Y."/>
            <person name="Cai H."/>
            <person name="Collins K."/>
            <person name="Stewart B.A."/>
            <person name="Lee S.R."/>
            <person name="Wilamowska K."/>
            <person name="Weinberg Z."/>
            <person name="Ruzzo W.L."/>
            <person name="Wloga D."/>
            <person name="Gaertig J."/>
            <person name="Frankel J."/>
            <person name="Tsao C.-C."/>
            <person name="Gorovsky M.A."/>
            <person name="Keeling P.J."/>
            <person name="Waller R.F."/>
            <person name="Patron N.J."/>
            <person name="Cherry J.M."/>
            <person name="Stover N.A."/>
            <person name="Krieger C.J."/>
            <person name="del Toro C."/>
            <person name="Ryder H.F."/>
            <person name="Williamson S.C."/>
            <person name="Barbeau R.A."/>
            <person name="Hamilton E.P."/>
            <person name="Orias E."/>
        </authorList>
    </citation>
    <scope>NUCLEOTIDE SEQUENCE [LARGE SCALE GENOMIC DNA]</scope>
    <source>
        <strain evidence="2">SB210</strain>
    </source>
</reference>